<keyword evidence="2" id="KW-0812">Transmembrane</keyword>
<evidence type="ECO:0000256" key="1">
    <source>
        <dbReference type="SAM" id="MobiDB-lite"/>
    </source>
</evidence>
<gene>
    <name evidence="3" type="ORF">Aco03nite_039800</name>
</gene>
<evidence type="ECO:0000256" key="2">
    <source>
        <dbReference type="SAM" id="Phobius"/>
    </source>
</evidence>
<dbReference type="EMBL" id="BOMG01000051">
    <property type="protein sequence ID" value="GID55576.1"/>
    <property type="molecule type" value="Genomic_DNA"/>
</dbReference>
<name>A0ABQ3XAS5_9ACTN</name>
<keyword evidence="2" id="KW-0472">Membrane</keyword>
<accession>A0ABQ3XAS5</accession>
<organism evidence="3 4">
    <name type="scientific">Actinoplanes couchii</name>
    <dbReference type="NCBI Taxonomy" id="403638"/>
    <lineage>
        <taxon>Bacteria</taxon>
        <taxon>Bacillati</taxon>
        <taxon>Actinomycetota</taxon>
        <taxon>Actinomycetes</taxon>
        <taxon>Micromonosporales</taxon>
        <taxon>Micromonosporaceae</taxon>
        <taxon>Actinoplanes</taxon>
    </lineage>
</organism>
<comment type="caution">
    <text evidence="3">The sequence shown here is derived from an EMBL/GenBank/DDBJ whole genome shotgun (WGS) entry which is preliminary data.</text>
</comment>
<protein>
    <recommendedName>
        <fullName evidence="5">SnoaL-like domain-containing protein</fullName>
    </recommendedName>
</protein>
<dbReference type="Proteomes" id="UP000612282">
    <property type="component" value="Unassembled WGS sequence"/>
</dbReference>
<feature type="compositionally biased region" description="Acidic residues" evidence="1">
    <location>
        <begin position="1"/>
        <end position="12"/>
    </location>
</feature>
<evidence type="ECO:0008006" key="5">
    <source>
        <dbReference type="Google" id="ProtNLM"/>
    </source>
</evidence>
<evidence type="ECO:0000313" key="3">
    <source>
        <dbReference type="EMBL" id="GID55576.1"/>
    </source>
</evidence>
<sequence length="176" mass="19085">MRPSEPVDEPESEPVTIAPSPRRRTGALQNRRVRLALALGSGILALLCLGGIGLFVTLYDKATEIKRTAPDAVVDSFIRAYLVDRDENQVALYACKSGADFAEIAAFRADLIAREAKYSVTINVTSGKLVVATAGDQGTVQVELTRSIDDSEHLTDSWTFRVVDQDGWRVCSATKG</sequence>
<keyword evidence="2" id="KW-1133">Transmembrane helix</keyword>
<keyword evidence="4" id="KW-1185">Reference proteome</keyword>
<evidence type="ECO:0000313" key="4">
    <source>
        <dbReference type="Proteomes" id="UP000612282"/>
    </source>
</evidence>
<reference evidence="3 4" key="1">
    <citation type="submission" date="2021-01" db="EMBL/GenBank/DDBJ databases">
        <title>Whole genome shotgun sequence of Actinoplanes couchii NBRC 106145.</title>
        <authorList>
            <person name="Komaki H."/>
            <person name="Tamura T."/>
        </authorList>
    </citation>
    <scope>NUCLEOTIDE SEQUENCE [LARGE SCALE GENOMIC DNA]</scope>
    <source>
        <strain evidence="3 4">NBRC 106145</strain>
    </source>
</reference>
<feature type="region of interest" description="Disordered" evidence="1">
    <location>
        <begin position="1"/>
        <end position="23"/>
    </location>
</feature>
<proteinExistence type="predicted"/>
<feature type="transmembrane region" description="Helical" evidence="2">
    <location>
        <begin position="35"/>
        <end position="59"/>
    </location>
</feature>